<accession>A0A7I7WBL8</accession>
<sequence>MTNTEFQEGSPRSHISRSPLSQDQDHRPTGQVTGDLHARHARLPRLLPVCDAAAAYHLVYRRVDALIRDRAQVAELTVPACPAWTIRQTVAHLAGIAQDIVSSNMEGKAGDSWTQAQVDRLAGHSIDELLDLWGRIIDDVSTTLALGSEGSACQLVFDAISHEHDIRGALSEPGSRTGDLVFEVALGFLTTMGDQFIRHARMPAFRLTTPTLGSVQLGDPHTAQGQIALSISDFEALRAFGGRRSLRQLLALPWQGDPTELLPAFTHLLPAVSNDGIRPPDDDLVE</sequence>
<dbReference type="RefSeq" id="WP_083134321.1">
    <property type="nucleotide sequence ID" value="NZ_AP022607.1"/>
</dbReference>
<dbReference type="OrthoDB" id="154293at2"/>
<dbReference type="AlphaFoldDB" id="A0A7I7WBL8"/>
<dbReference type="Proteomes" id="UP000467379">
    <property type="component" value="Plasmid pJCM12687"/>
</dbReference>
<dbReference type="Proteomes" id="UP000192441">
    <property type="component" value="Unassembled WGS sequence"/>
</dbReference>
<dbReference type="InterPro" id="IPR034660">
    <property type="entry name" value="DinB/YfiT-like"/>
</dbReference>
<feature type="domain" description="Mycothiol-dependent maleylpyruvate isomerase metal-binding" evidence="2">
    <location>
        <begin position="63"/>
        <end position="145"/>
    </location>
</feature>
<dbReference type="GO" id="GO:0046872">
    <property type="term" value="F:metal ion binding"/>
    <property type="evidence" value="ECO:0007669"/>
    <property type="project" value="InterPro"/>
</dbReference>
<evidence type="ECO:0000313" key="5">
    <source>
        <dbReference type="Proteomes" id="UP000192441"/>
    </source>
</evidence>
<evidence type="ECO:0000256" key="1">
    <source>
        <dbReference type="SAM" id="MobiDB-lite"/>
    </source>
</evidence>
<dbReference type="Pfam" id="PF11716">
    <property type="entry name" value="MDMPI_N"/>
    <property type="match status" value="1"/>
</dbReference>
<evidence type="ECO:0000313" key="6">
    <source>
        <dbReference type="Proteomes" id="UP000467379"/>
    </source>
</evidence>
<dbReference type="EMBL" id="AP022607">
    <property type="protein sequence ID" value="BBZ15006.1"/>
    <property type="molecule type" value="Genomic_DNA"/>
</dbReference>
<feature type="region of interest" description="Disordered" evidence="1">
    <location>
        <begin position="1"/>
        <end position="32"/>
    </location>
</feature>
<evidence type="ECO:0000313" key="4">
    <source>
        <dbReference type="EMBL" id="ORA31878.1"/>
    </source>
</evidence>
<reference evidence="4 5" key="1">
    <citation type="submission" date="2016-12" db="EMBL/GenBank/DDBJ databases">
        <title>The new phylogeny of genus Mycobacterium.</title>
        <authorList>
            <person name="Tortoli E."/>
            <person name="Trovato A."/>
            <person name="Cirillo D.M."/>
        </authorList>
    </citation>
    <scope>NUCLEOTIDE SEQUENCE [LARGE SCALE GENOMIC DNA]</scope>
    <source>
        <strain evidence="4 5">DSM 44624</strain>
    </source>
</reference>
<proteinExistence type="predicted"/>
<reference evidence="3" key="3">
    <citation type="submission" date="2020-02" db="EMBL/GenBank/DDBJ databases">
        <authorList>
            <person name="Matsumoto Y."/>
            <person name="Motooka D."/>
            <person name="Nakamura S."/>
        </authorList>
    </citation>
    <scope>NUCLEOTIDE SEQUENCE</scope>
    <source>
        <strain evidence="3">JCM 12687</strain>
        <plasmid evidence="3">pJCM12687</plasmid>
    </source>
</reference>
<gene>
    <name evidence="4" type="ORF">BST20_26170</name>
    <name evidence="3" type="ORF">MBRA_52010</name>
</gene>
<geneLocation type="plasmid" evidence="3 6">
    <name>pJCM12687</name>
</geneLocation>
<organism evidence="4 5">
    <name type="scientific">Mycobacterium branderi</name>
    <dbReference type="NCBI Taxonomy" id="43348"/>
    <lineage>
        <taxon>Bacteria</taxon>
        <taxon>Bacillati</taxon>
        <taxon>Actinomycetota</taxon>
        <taxon>Actinomycetes</taxon>
        <taxon>Mycobacteriales</taxon>
        <taxon>Mycobacteriaceae</taxon>
        <taxon>Mycobacterium</taxon>
    </lineage>
</organism>
<dbReference type="SUPFAM" id="SSF109854">
    <property type="entry name" value="DinB/YfiT-like putative metalloenzymes"/>
    <property type="match status" value="1"/>
</dbReference>
<evidence type="ECO:0000259" key="2">
    <source>
        <dbReference type="Pfam" id="PF11716"/>
    </source>
</evidence>
<dbReference type="InterPro" id="IPR024344">
    <property type="entry name" value="MDMPI_metal-binding"/>
</dbReference>
<keyword evidence="6" id="KW-1185">Reference proteome</keyword>
<reference evidence="3 6" key="2">
    <citation type="journal article" date="2019" name="Emerg. Microbes Infect.">
        <title>Comprehensive subspecies identification of 175 nontuberculous mycobacteria species based on 7547 genomic profiles.</title>
        <authorList>
            <person name="Matsumoto Y."/>
            <person name="Kinjo T."/>
            <person name="Motooka D."/>
            <person name="Nabeya D."/>
            <person name="Jung N."/>
            <person name="Uechi K."/>
            <person name="Horii T."/>
            <person name="Iida T."/>
            <person name="Fujita J."/>
            <person name="Nakamura S."/>
        </authorList>
    </citation>
    <scope>NUCLEOTIDE SEQUENCE [LARGE SCALE GENOMIC DNA]</scope>
    <source>
        <strain evidence="3 6">JCM 12687</strain>
        <plasmid evidence="3">pJCM12687</plasmid>
    </source>
</reference>
<dbReference type="EMBL" id="MVHM01000027">
    <property type="protein sequence ID" value="ORA31878.1"/>
    <property type="molecule type" value="Genomic_DNA"/>
</dbReference>
<protein>
    <recommendedName>
        <fullName evidence="2">Mycothiol-dependent maleylpyruvate isomerase metal-binding domain-containing protein</fullName>
    </recommendedName>
</protein>
<evidence type="ECO:0000313" key="3">
    <source>
        <dbReference type="EMBL" id="BBZ15006.1"/>
    </source>
</evidence>
<name>A0A7I7WBL8_9MYCO</name>
<keyword evidence="3" id="KW-0614">Plasmid</keyword>